<reference evidence="2 3" key="1">
    <citation type="submission" date="2023-07" db="EMBL/GenBank/DDBJ databases">
        <title>Comparative genomics of wheat-associated soil bacteria to identify genetic determinants of phenazine resistance.</title>
        <authorList>
            <person name="Mouncey N."/>
        </authorList>
    </citation>
    <scope>NUCLEOTIDE SEQUENCE [LARGE SCALE GENOMIC DNA]</scope>
    <source>
        <strain evidence="2 3">W4I19-2</strain>
    </source>
</reference>
<dbReference type="RefSeq" id="WP_307039295.1">
    <property type="nucleotide sequence ID" value="NZ_JAUSYA010000001.1"/>
</dbReference>
<feature type="chain" id="PRO_5045330819" evidence="1">
    <location>
        <begin position="34"/>
        <end position="142"/>
    </location>
</feature>
<proteinExistence type="predicted"/>
<name>A0ABU0PUK6_STRAH</name>
<protein>
    <submittedName>
        <fullName evidence="2">Uncharacterized protein</fullName>
    </submittedName>
</protein>
<keyword evidence="3" id="KW-1185">Reference proteome</keyword>
<evidence type="ECO:0000313" key="2">
    <source>
        <dbReference type="EMBL" id="MDQ0681328.1"/>
    </source>
</evidence>
<sequence length="142" mass="15053">MTSSSLRRRVAGTAATVLLIGAGALATAPSAAAKANLLSIEKVSLRTPGLQVKVTYSCDVGMDHELVANARTLNHSSHDQSIAAGTVKKDQLVCDYKDHVALVSMRPAAGSHFDKGDKVEVTVFYFDNDGFRYADDEATAVL</sequence>
<dbReference type="InterPro" id="IPR006311">
    <property type="entry name" value="TAT_signal"/>
</dbReference>
<keyword evidence="1" id="KW-0732">Signal</keyword>
<gene>
    <name evidence="2" type="ORF">QFZ56_000291</name>
</gene>
<organism evidence="2 3">
    <name type="scientific">Streptomyces achromogenes</name>
    <dbReference type="NCBI Taxonomy" id="67255"/>
    <lineage>
        <taxon>Bacteria</taxon>
        <taxon>Bacillati</taxon>
        <taxon>Actinomycetota</taxon>
        <taxon>Actinomycetes</taxon>
        <taxon>Kitasatosporales</taxon>
        <taxon>Streptomycetaceae</taxon>
        <taxon>Streptomyces</taxon>
    </lineage>
</organism>
<evidence type="ECO:0000256" key="1">
    <source>
        <dbReference type="SAM" id="SignalP"/>
    </source>
</evidence>
<dbReference type="Proteomes" id="UP001243364">
    <property type="component" value="Unassembled WGS sequence"/>
</dbReference>
<dbReference type="EMBL" id="JAUSYA010000001">
    <property type="protein sequence ID" value="MDQ0681328.1"/>
    <property type="molecule type" value="Genomic_DNA"/>
</dbReference>
<comment type="caution">
    <text evidence="2">The sequence shown here is derived from an EMBL/GenBank/DDBJ whole genome shotgun (WGS) entry which is preliminary data.</text>
</comment>
<dbReference type="PROSITE" id="PS51318">
    <property type="entry name" value="TAT"/>
    <property type="match status" value="1"/>
</dbReference>
<evidence type="ECO:0000313" key="3">
    <source>
        <dbReference type="Proteomes" id="UP001243364"/>
    </source>
</evidence>
<accession>A0ABU0PUK6</accession>
<feature type="signal peptide" evidence="1">
    <location>
        <begin position="1"/>
        <end position="33"/>
    </location>
</feature>